<reference evidence="1" key="1">
    <citation type="submission" date="2022-08" db="EMBL/GenBank/DDBJ databases">
        <title>Complete Genome Sequences of 2 Bosea sp. soil isolates.</title>
        <authorList>
            <person name="Alvarez Arevalo M."/>
            <person name="Sterndorff E.B."/>
            <person name="Faurdal D."/>
            <person name="Joergensen T.S."/>
            <person name="Weber T."/>
        </authorList>
    </citation>
    <scope>NUCLEOTIDE SEQUENCE</scope>
    <source>
        <strain evidence="1">NBC_00436</strain>
    </source>
</reference>
<organism evidence="1">
    <name type="scientific">Bosea sp. NBC_00436</name>
    <dbReference type="NCBI Taxonomy" id="2969620"/>
    <lineage>
        <taxon>Bacteria</taxon>
        <taxon>Pseudomonadati</taxon>
        <taxon>Pseudomonadota</taxon>
        <taxon>Alphaproteobacteria</taxon>
        <taxon>Hyphomicrobiales</taxon>
        <taxon>Boseaceae</taxon>
        <taxon>Bosea</taxon>
    </lineage>
</organism>
<protein>
    <submittedName>
        <fullName evidence="1">Uncharacterized protein</fullName>
    </submittedName>
</protein>
<dbReference type="SUPFAM" id="SSF56925">
    <property type="entry name" value="OMPA-like"/>
    <property type="match status" value="1"/>
</dbReference>
<sequence length="313" mass="33701">MARNGKTGRLPMHEMLAAKSPADRAAIACSSEPERSSTQRHGWQGGRRAIMSGATARGFAIGLMSTCLSGPAWASDLREPAAQPAPVLASVPRFSVTSYIWATAIDGRSATLPPLPAADISLRFRDVLKELNGALMASAEMRIERWSVVVDGQFSQVTTGGTLPGPFFSALKLRSQTTTLQGSALYRIHEDPVFALDVGGGVRFWNLDTKLEILPGLANLRIDHHQSQMWADPILGARIGIKLDGPWSLTVAGDIGGVGSRLTWQGLGSVNYAWNENLTLKAGYRALHVDYRNGGFSYDVTLHGPAVAATYRF</sequence>
<dbReference type="AlphaFoldDB" id="A0A9E8A0K2"/>
<gene>
    <name evidence="1" type="ORF">NWE54_05640</name>
</gene>
<dbReference type="Gene3D" id="2.40.160.20">
    <property type="match status" value="1"/>
</dbReference>
<dbReference type="InterPro" id="IPR011250">
    <property type="entry name" value="OMP/PagP_B-barrel"/>
</dbReference>
<dbReference type="EMBL" id="CP102774">
    <property type="protein sequence ID" value="UZF88269.1"/>
    <property type="molecule type" value="Genomic_DNA"/>
</dbReference>
<name>A0A9E8A0K2_9HYPH</name>
<proteinExistence type="predicted"/>
<evidence type="ECO:0000313" key="1">
    <source>
        <dbReference type="EMBL" id="UZF88269.1"/>
    </source>
</evidence>
<accession>A0A9E8A0K2</accession>